<dbReference type="OrthoDB" id="9801899at2"/>
<organism evidence="2 3">
    <name type="scientific">Gemmata obscuriglobus</name>
    <dbReference type="NCBI Taxonomy" id="114"/>
    <lineage>
        <taxon>Bacteria</taxon>
        <taxon>Pseudomonadati</taxon>
        <taxon>Planctomycetota</taxon>
        <taxon>Planctomycetia</taxon>
        <taxon>Gemmatales</taxon>
        <taxon>Gemmataceae</taxon>
        <taxon>Gemmata</taxon>
    </lineage>
</organism>
<keyword evidence="2" id="KW-0808">Transferase</keyword>
<dbReference type="KEGG" id="gog:C1280_03055"/>
<evidence type="ECO:0000259" key="1">
    <source>
        <dbReference type="Pfam" id="PF00483"/>
    </source>
</evidence>
<keyword evidence="3" id="KW-1185">Reference proteome</keyword>
<dbReference type="Gene3D" id="3.90.550.10">
    <property type="entry name" value="Spore Coat Polysaccharide Biosynthesis Protein SpsA, Chain A"/>
    <property type="match status" value="1"/>
</dbReference>
<feature type="domain" description="Nucleotidyl transferase" evidence="1">
    <location>
        <begin position="16"/>
        <end position="242"/>
    </location>
</feature>
<evidence type="ECO:0000313" key="3">
    <source>
        <dbReference type="Proteomes" id="UP000245802"/>
    </source>
</evidence>
<dbReference type="PANTHER" id="PTHR22572">
    <property type="entry name" value="SUGAR-1-PHOSPHATE GUANYL TRANSFERASE"/>
    <property type="match status" value="1"/>
</dbReference>
<reference evidence="2 3" key="1">
    <citation type="submission" date="2018-01" db="EMBL/GenBank/DDBJ databases">
        <title>G. obscuriglobus.</title>
        <authorList>
            <person name="Franke J."/>
            <person name="Blomberg W."/>
            <person name="Selmecki A."/>
        </authorList>
    </citation>
    <scope>NUCLEOTIDE SEQUENCE [LARGE SCALE GENOMIC DNA]</scope>
    <source>
        <strain evidence="2 3">DSM 5831</strain>
    </source>
</reference>
<dbReference type="Pfam" id="PF00483">
    <property type="entry name" value="NTP_transferase"/>
    <property type="match status" value="1"/>
</dbReference>
<dbReference type="InterPro" id="IPR050486">
    <property type="entry name" value="Mannose-1P_guanyltransferase"/>
</dbReference>
<dbReference type="SUPFAM" id="SSF53448">
    <property type="entry name" value="Nucleotide-diphospho-sugar transferases"/>
    <property type="match status" value="1"/>
</dbReference>
<dbReference type="AlphaFoldDB" id="A0A2Z3GRY9"/>
<accession>A0A2Z3GRY9</accession>
<dbReference type="InterPro" id="IPR029044">
    <property type="entry name" value="Nucleotide-diphossugar_trans"/>
</dbReference>
<protein>
    <submittedName>
        <fullName evidence="2">Nucleotidyl transferase</fullName>
    </submittedName>
</protein>
<evidence type="ECO:0000313" key="2">
    <source>
        <dbReference type="EMBL" id="AWM36088.1"/>
    </source>
</evidence>
<gene>
    <name evidence="2" type="ORF">C1280_03055</name>
</gene>
<dbReference type="Proteomes" id="UP000245802">
    <property type="component" value="Chromosome"/>
</dbReference>
<dbReference type="InterPro" id="IPR005835">
    <property type="entry name" value="NTP_transferase_dom"/>
</dbReference>
<dbReference type="EMBL" id="CP025958">
    <property type="protein sequence ID" value="AWM36088.1"/>
    <property type="molecule type" value="Genomic_DNA"/>
</dbReference>
<sequence>MRPRRSLPVTLDLPVIVLCGGLGTRLRSAVPDRPKALAPVGGGQPFLEVQLELLRDRGARRFVLCVGHMADQIEAALGDGRGLGVHIDYVRDGEQLLGTAGALKRAERHFAPAAFVTNGDTYTDVDLGQLLQAHRAARAAGAVATLTLARVADAGRFGSIEFAGGRVTQFREKELGAVGGGWVNSGVYVIGRELLARVPAGEVVSLERDVFPAALRDGLTLAAFPQGAAFHDIGTPDALREFVARREPTHVA</sequence>
<dbReference type="CDD" id="cd06915">
    <property type="entry name" value="NTP_transferase_WcbM_like"/>
    <property type="match status" value="1"/>
</dbReference>
<name>A0A2Z3GRY9_9BACT</name>
<dbReference type="GO" id="GO:0016740">
    <property type="term" value="F:transferase activity"/>
    <property type="evidence" value="ECO:0007669"/>
    <property type="project" value="UniProtKB-KW"/>
</dbReference>
<proteinExistence type="predicted"/>